<protein>
    <recommendedName>
        <fullName evidence="3">ATP-grasp domain-containing protein</fullName>
    </recommendedName>
</protein>
<name>A0A165Q588_EXIGL</name>
<dbReference type="PANTHER" id="PTHR37018:SF1">
    <property type="entry name" value="CULTURE SPECIFIC PROTEIN, PUTATIVE (AFU_ORTHOLOGUE AFUA_2G00130)-RELATED"/>
    <property type="match status" value="1"/>
</dbReference>
<dbReference type="STRING" id="1314781.A0A165Q588"/>
<evidence type="ECO:0000313" key="2">
    <source>
        <dbReference type="Proteomes" id="UP000077266"/>
    </source>
</evidence>
<accession>A0A165Q588</accession>
<dbReference type="AlphaFoldDB" id="A0A165Q588"/>
<dbReference type="PANTHER" id="PTHR37018">
    <property type="entry name" value="CULTURE SPECIFIC PROTEIN, PUTATIVE (AFU_ORTHOLOGUE AFUA_2G00130)-RELATED"/>
    <property type="match status" value="1"/>
</dbReference>
<gene>
    <name evidence="1" type="ORF">EXIGLDRAFT_744267</name>
</gene>
<dbReference type="InterPro" id="IPR053269">
    <property type="entry name" value="Asp-Met_ligase"/>
</dbReference>
<proteinExistence type="predicted"/>
<reference evidence="1 2" key="1">
    <citation type="journal article" date="2016" name="Mol. Biol. Evol.">
        <title>Comparative Genomics of Early-Diverging Mushroom-Forming Fungi Provides Insights into the Origins of Lignocellulose Decay Capabilities.</title>
        <authorList>
            <person name="Nagy L.G."/>
            <person name="Riley R."/>
            <person name="Tritt A."/>
            <person name="Adam C."/>
            <person name="Daum C."/>
            <person name="Floudas D."/>
            <person name="Sun H."/>
            <person name="Yadav J.S."/>
            <person name="Pangilinan J."/>
            <person name="Larsson K.H."/>
            <person name="Matsuura K."/>
            <person name="Barry K."/>
            <person name="Labutti K."/>
            <person name="Kuo R."/>
            <person name="Ohm R.A."/>
            <person name="Bhattacharya S.S."/>
            <person name="Shirouzu T."/>
            <person name="Yoshinaga Y."/>
            <person name="Martin F.M."/>
            <person name="Grigoriev I.V."/>
            <person name="Hibbett D.S."/>
        </authorList>
    </citation>
    <scope>NUCLEOTIDE SEQUENCE [LARGE SCALE GENOMIC DNA]</scope>
    <source>
        <strain evidence="1 2">HHB12029</strain>
    </source>
</reference>
<evidence type="ECO:0000313" key="1">
    <source>
        <dbReference type="EMBL" id="KZW03101.1"/>
    </source>
</evidence>
<dbReference type="OrthoDB" id="5946236at2759"/>
<dbReference type="Proteomes" id="UP000077266">
    <property type="component" value="Unassembled WGS sequence"/>
</dbReference>
<sequence length="483" mass="53413">MPLPTVALDTTFAELYARDADETPLPVFLPFFPSTEVDLSDTVPKVQKYLYHDTSVNPSTSSPDDMRAYASYASAKYLGLLPQRFAFTAGAMPTVLFGTRPKVFDQLPEHQRPRVRMYDGPDDVQLQDGERLAASYPIDQLERLPHLVDPETHYELLSKRGLALSGLTTPAAIILDLDPNHPVLPGAVVLVSRERTSKIGHTMRLGEREEGPGWIELGEWIRTHEIPFVVKLQQSVSGAGTWLATSESSRSKIASELPDIAAHYITKVSSTSNAHLLPASLIFTSLVPSDAETIPLNFFLTRSGTPIFLGSTRQIMSAENEWSGSFIHYPSQKDLEKRLDGTMRDIARWLYGRGYYGPVGADVMEESRAEGGEKVQWVVDLNVRTPSSMVLALLSSHFTSLSPTPLPYACLLPDLRPQESTFEAFAEKWSAGGRCVCIGWLDARDEDEGRAWASVVLGAEDEERLENEVKRMREVCGGGSGDE</sequence>
<evidence type="ECO:0008006" key="3">
    <source>
        <dbReference type="Google" id="ProtNLM"/>
    </source>
</evidence>
<dbReference type="EMBL" id="KV425885">
    <property type="protein sequence ID" value="KZW03101.1"/>
    <property type="molecule type" value="Genomic_DNA"/>
</dbReference>
<keyword evidence="2" id="KW-1185">Reference proteome</keyword>
<dbReference type="InParanoid" id="A0A165Q588"/>
<organism evidence="1 2">
    <name type="scientific">Exidia glandulosa HHB12029</name>
    <dbReference type="NCBI Taxonomy" id="1314781"/>
    <lineage>
        <taxon>Eukaryota</taxon>
        <taxon>Fungi</taxon>
        <taxon>Dikarya</taxon>
        <taxon>Basidiomycota</taxon>
        <taxon>Agaricomycotina</taxon>
        <taxon>Agaricomycetes</taxon>
        <taxon>Auriculariales</taxon>
        <taxon>Exidiaceae</taxon>
        <taxon>Exidia</taxon>
    </lineage>
</organism>